<accession>A0ACC3CIH4</accession>
<dbReference type="Proteomes" id="UP000798662">
    <property type="component" value="Chromosome 3"/>
</dbReference>
<keyword evidence="2" id="KW-1185">Reference proteome</keyword>
<protein>
    <submittedName>
        <fullName evidence="1">Uncharacterized protein</fullName>
    </submittedName>
</protein>
<gene>
    <name evidence="1" type="ORF">I4F81_012538</name>
</gene>
<sequence length="539" mass="53937">MSRHRHIRRHPTSDDDDWDDEAGGSPGGLALSASPDTAALYMWGAARAATSAVAMPAYNTPAGGAAPGQSLADHAADEASVAAVAAALDGAGFADAAIRAALAAAGGSVEAAIAALCDAGAQAVVEAAPLPTDTTLPVLLTGHVDAGKSTLIGALLRAVHPPPPSHRAPPPATWETDTDAVEQTRGVTIDLAARSVTSPHPPTHRTYVFIDSPGHADFVPAVIAAAAAAVVAVVVVDAGPGAAEAGLGGGGVDEQLLLARAAGVRRLVVAVNKMDAVGWDQRRWAEVVASVGMAAKRVGYRPTEMTYVPVAAGAARGVNLVSADRAALPSWYEGGSLINALDALPPLEALLGAAAGGGPPKAPLSAAVAPHKAPTRLLLLDATRTPGAITVTGSLLSGTLSAGDTLTASPTPTVVKVRGVEPALAFAGIHSVVTLLRLRVRLLVPAGIGTMLPGERVVAYVGGWGVEAVMESFVELLGGGATPGAAGTAGAAAPPPAARTRQAAAAKPRRPRTLRGGDQAVVVVRAARRVPAECVPMYR</sequence>
<comment type="caution">
    <text evidence="1">The sequence shown here is derived from an EMBL/GenBank/DDBJ whole genome shotgun (WGS) entry which is preliminary data.</text>
</comment>
<proteinExistence type="predicted"/>
<organism evidence="1 2">
    <name type="scientific">Pyropia yezoensis</name>
    <name type="common">Susabi-nori</name>
    <name type="synonym">Porphyra yezoensis</name>
    <dbReference type="NCBI Taxonomy" id="2788"/>
    <lineage>
        <taxon>Eukaryota</taxon>
        <taxon>Rhodophyta</taxon>
        <taxon>Bangiophyceae</taxon>
        <taxon>Bangiales</taxon>
        <taxon>Bangiaceae</taxon>
        <taxon>Pyropia</taxon>
    </lineage>
</organism>
<evidence type="ECO:0000313" key="1">
    <source>
        <dbReference type="EMBL" id="KAK1870076.1"/>
    </source>
</evidence>
<dbReference type="EMBL" id="CM020620">
    <property type="protein sequence ID" value="KAK1870076.1"/>
    <property type="molecule type" value="Genomic_DNA"/>
</dbReference>
<evidence type="ECO:0000313" key="2">
    <source>
        <dbReference type="Proteomes" id="UP000798662"/>
    </source>
</evidence>
<reference evidence="1" key="1">
    <citation type="submission" date="2019-11" db="EMBL/GenBank/DDBJ databases">
        <title>Nori genome reveals adaptations in red seaweeds to the harsh intertidal environment.</title>
        <authorList>
            <person name="Wang D."/>
            <person name="Mao Y."/>
        </authorList>
    </citation>
    <scope>NUCLEOTIDE SEQUENCE</scope>
    <source>
        <tissue evidence="1">Gametophyte</tissue>
    </source>
</reference>
<name>A0ACC3CIH4_PYRYE</name>